<evidence type="ECO:0000313" key="2">
    <source>
        <dbReference type="EMBL" id="REL27145.1"/>
    </source>
</evidence>
<evidence type="ECO:0000313" key="3">
    <source>
        <dbReference type="Proteomes" id="UP000256478"/>
    </source>
</evidence>
<feature type="transmembrane region" description="Helical" evidence="1">
    <location>
        <begin position="211"/>
        <end position="231"/>
    </location>
</feature>
<dbReference type="PANTHER" id="PTHR40076:SF1">
    <property type="entry name" value="MEMBRANE PROTEIN"/>
    <property type="match status" value="1"/>
</dbReference>
<dbReference type="InterPro" id="IPR010380">
    <property type="entry name" value="DUF975"/>
</dbReference>
<dbReference type="PANTHER" id="PTHR40076">
    <property type="entry name" value="MEMBRANE PROTEIN-RELATED"/>
    <property type="match status" value="1"/>
</dbReference>
<feature type="transmembrane region" description="Helical" evidence="1">
    <location>
        <begin position="141"/>
        <end position="161"/>
    </location>
</feature>
<evidence type="ECO:0008006" key="4">
    <source>
        <dbReference type="Google" id="ProtNLM"/>
    </source>
</evidence>
<dbReference type="OrthoDB" id="5915045at2"/>
<organism evidence="2 3">
    <name type="scientific">Thalassotalea euphylliae</name>
    <dbReference type="NCBI Taxonomy" id="1655234"/>
    <lineage>
        <taxon>Bacteria</taxon>
        <taxon>Pseudomonadati</taxon>
        <taxon>Pseudomonadota</taxon>
        <taxon>Gammaproteobacteria</taxon>
        <taxon>Alteromonadales</taxon>
        <taxon>Colwelliaceae</taxon>
        <taxon>Thalassotalea</taxon>
    </lineage>
</organism>
<feature type="transmembrane region" description="Helical" evidence="1">
    <location>
        <begin position="45"/>
        <end position="67"/>
    </location>
</feature>
<proteinExistence type="predicted"/>
<reference evidence="2 3" key="1">
    <citation type="submission" date="2018-08" db="EMBL/GenBank/DDBJ databases">
        <title>Thalassotalea euphylliae genome.</title>
        <authorList>
            <person name="Summers S."/>
            <person name="Rice S.A."/>
            <person name="Freckelton M.L."/>
            <person name="Nedved B.T."/>
            <person name="Hadfield M.G."/>
        </authorList>
    </citation>
    <scope>NUCLEOTIDE SEQUENCE [LARGE SCALE GENOMIC DNA]</scope>
    <source>
        <strain evidence="2 3">H1</strain>
    </source>
</reference>
<protein>
    <recommendedName>
        <fullName evidence="4">Transmembrane protein</fullName>
    </recommendedName>
</protein>
<dbReference type="Proteomes" id="UP000256478">
    <property type="component" value="Unassembled WGS sequence"/>
</dbReference>
<keyword evidence="1" id="KW-0812">Transmembrane</keyword>
<feature type="transmembrane region" description="Helical" evidence="1">
    <location>
        <begin position="117"/>
        <end position="135"/>
    </location>
</feature>
<keyword evidence="1" id="KW-1133">Transmembrane helix</keyword>
<keyword evidence="1" id="KW-0472">Membrane</keyword>
<feature type="transmembrane region" description="Helical" evidence="1">
    <location>
        <begin position="79"/>
        <end position="105"/>
    </location>
</feature>
<comment type="caution">
    <text evidence="2">The sequence shown here is derived from an EMBL/GenBank/DDBJ whole genome shotgun (WGS) entry which is preliminary data.</text>
</comment>
<sequence length="262" mass="28676">MDKDSIIQVGGDVEKALKGQYVINPKQVLQEAWQKTSSTRWSINIGLLFVLLIGMACSLVVGEYLGGVESVMANPEATMILNIVVTLVIWPFLAGVEMMGVLHAVGVKTQPKLVFAFLKRGSWVALCAVMTSVLISLGLQLLIFPGIFLAVVLSLTIPLVLEKRLTPGKAIILSLKALRFQWFNIFVVYLFMVLALVAALLPLVIAQTELMMFIASVLFIFSLSYIAPCYYNAKGILYREIFGMKLHAVAAESSVGNDTFVA</sequence>
<dbReference type="AlphaFoldDB" id="A0A3E0TT94"/>
<name>A0A3E0TT94_9GAMM</name>
<dbReference type="RefSeq" id="WP_116008231.1">
    <property type="nucleotide sequence ID" value="NZ_QUOU01000001.1"/>
</dbReference>
<gene>
    <name evidence="2" type="ORF">DXX93_11590</name>
</gene>
<accession>A0A3E0TT94</accession>
<evidence type="ECO:0000256" key="1">
    <source>
        <dbReference type="SAM" id="Phobius"/>
    </source>
</evidence>
<feature type="transmembrane region" description="Helical" evidence="1">
    <location>
        <begin position="182"/>
        <end position="205"/>
    </location>
</feature>
<dbReference type="EMBL" id="QUOU01000001">
    <property type="protein sequence ID" value="REL27145.1"/>
    <property type="molecule type" value="Genomic_DNA"/>
</dbReference>